<protein>
    <submittedName>
        <fullName evidence="1">Uncharacterized protein</fullName>
    </submittedName>
</protein>
<dbReference type="OrthoDB" id="821958at2"/>
<accession>A0A4S8HCI2</accession>
<sequence length="211" mass="23420">MAKFTEGINGPFKGKVGTVIGASWKGIPYMRSRPKKRTSEPSEREMANRKKWAMSQFWLQPVLDFVQLGFKGYSPKSEGFVAAKSYLMKNAFESEGPDIHINPALVKVSAGDLPLPATMQITQLEARLIQFTWDTAFPGEKAHEGDQVMLLAYNIDDGDADCNLIGQLRKNGSDVLKLSKNAAGTFHLYAAFNAYDRSRQSDSMYLGTVEV</sequence>
<name>A0A4S8HCI2_9BACT</name>
<proteinExistence type="predicted"/>
<evidence type="ECO:0000313" key="1">
    <source>
        <dbReference type="EMBL" id="THU32465.1"/>
    </source>
</evidence>
<dbReference type="Pfam" id="PF19781">
    <property type="entry name" value="DUF6266"/>
    <property type="match status" value="1"/>
</dbReference>
<dbReference type="EMBL" id="STFF01000011">
    <property type="protein sequence ID" value="THU32465.1"/>
    <property type="molecule type" value="Genomic_DNA"/>
</dbReference>
<dbReference type="AlphaFoldDB" id="A0A4S8HCI2"/>
<comment type="caution">
    <text evidence="1">The sequence shown here is derived from an EMBL/GenBank/DDBJ whole genome shotgun (WGS) entry which is preliminary data.</text>
</comment>
<dbReference type="RefSeq" id="WP_136580307.1">
    <property type="nucleotide sequence ID" value="NZ_STFF01000011.1"/>
</dbReference>
<dbReference type="Proteomes" id="UP000306918">
    <property type="component" value="Unassembled WGS sequence"/>
</dbReference>
<reference evidence="1 2" key="1">
    <citation type="submission" date="2019-04" db="EMBL/GenBank/DDBJ databases">
        <title>Niastella caeni sp. nov., isolated from activated sludge.</title>
        <authorList>
            <person name="Sheng M."/>
        </authorList>
    </citation>
    <scope>NUCLEOTIDE SEQUENCE [LARGE SCALE GENOMIC DNA]</scope>
    <source>
        <strain evidence="1 2">HX-2-15</strain>
    </source>
</reference>
<keyword evidence="2" id="KW-1185">Reference proteome</keyword>
<evidence type="ECO:0000313" key="2">
    <source>
        <dbReference type="Proteomes" id="UP000306918"/>
    </source>
</evidence>
<dbReference type="InterPro" id="IPR046233">
    <property type="entry name" value="DUF6266"/>
</dbReference>
<organism evidence="1 2">
    <name type="scientific">Niastella caeni</name>
    <dbReference type="NCBI Taxonomy" id="2569763"/>
    <lineage>
        <taxon>Bacteria</taxon>
        <taxon>Pseudomonadati</taxon>
        <taxon>Bacteroidota</taxon>
        <taxon>Chitinophagia</taxon>
        <taxon>Chitinophagales</taxon>
        <taxon>Chitinophagaceae</taxon>
        <taxon>Niastella</taxon>
    </lineage>
</organism>
<gene>
    <name evidence="1" type="ORF">FAM09_27110</name>
</gene>